<dbReference type="InterPro" id="IPR000182">
    <property type="entry name" value="GNAT_dom"/>
</dbReference>
<evidence type="ECO:0000256" key="4">
    <source>
        <dbReference type="ARBA" id="ARBA00022679"/>
    </source>
</evidence>
<sequence>MPFTPDSELDLAFEPSLIPASVHELVGSTLALRPLASTDYSRGHLKVLTILTTTPDVGEQAWAERFQALKKIPDTYYPIVLVDRETDQLVAVGTLVIEFKFIRGLGKAGHIEDIAVDPTVQGKGLGKKIIAALTAISEGLGAYKVFLDCSTENQPFYEKCGYKLVGVQMAKYAPGAAKKQ</sequence>
<comment type="subcellular location">
    <subcellularLocation>
        <location evidence="1">Endomembrane system</location>
        <topology evidence="1">Peripheral membrane protein</topology>
    </subcellularLocation>
    <subcellularLocation>
        <location evidence="2">Endoplasmic reticulum membrane</location>
    </subcellularLocation>
</comment>
<dbReference type="FunFam" id="3.40.630.30:FF:000048">
    <property type="entry name" value="Glucosamine 6-phosphate N-acetyltransferase"/>
    <property type="match status" value="1"/>
</dbReference>
<dbReference type="GO" id="GO:0006048">
    <property type="term" value="P:UDP-N-acetylglucosamine biosynthetic process"/>
    <property type="evidence" value="ECO:0007669"/>
    <property type="project" value="UniProtKB-UniRule"/>
</dbReference>
<name>A0AAN6GN96_9BASI</name>
<evidence type="ECO:0000313" key="11">
    <source>
        <dbReference type="Proteomes" id="UP001176517"/>
    </source>
</evidence>
<dbReference type="EMBL" id="JAPDMZ010000131">
    <property type="protein sequence ID" value="KAK0548650.1"/>
    <property type="molecule type" value="Genomic_DNA"/>
</dbReference>
<protein>
    <recommendedName>
        <fullName evidence="8">Glucosamine 6-phosphate N-acetyltransferase</fullName>
        <ecNumber evidence="8">2.3.1.4</ecNumber>
    </recommendedName>
</protein>
<keyword evidence="11" id="KW-1185">Reference proteome</keyword>
<dbReference type="GO" id="GO:0004343">
    <property type="term" value="F:glucosamine 6-phosphate N-acetyltransferase activity"/>
    <property type="evidence" value="ECO:0007669"/>
    <property type="project" value="UniProtKB-UniRule"/>
</dbReference>
<evidence type="ECO:0000256" key="7">
    <source>
        <dbReference type="ARBA" id="ARBA00023315"/>
    </source>
</evidence>
<dbReference type="InterPro" id="IPR016181">
    <property type="entry name" value="Acyl_CoA_acyltransferase"/>
</dbReference>
<dbReference type="CDD" id="cd04301">
    <property type="entry name" value="NAT_SF"/>
    <property type="match status" value="1"/>
</dbReference>
<dbReference type="EC" id="2.3.1.4" evidence="8"/>
<gene>
    <name evidence="10" type="primary">GNA1</name>
    <name evidence="10" type="ORF">OC846_004409</name>
</gene>
<comment type="subunit">
    <text evidence="3">Homodimer.</text>
</comment>
<organism evidence="10 11">
    <name type="scientific">Tilletia horrida</name>
    <dbReference type="NCBI Taxonomy" id="155126"/>
    <lineage>
        <taxon>Eukaryota</taxon>
        <taxon>Fungi</taxon>
        <taxon>Dikarya</taxon>
        <taxon>Basidiomycota</taxon>
        <taxon>Ustilaginomycotina</taxon>
        <taxon>Exobasidiomycetes</taxon>
        <taxon>Tilletiales</taxon>
        <taxon>Tilletiaceae</taxon>
        <taxon>Tilletia</taxon>
    </lineage>
</organism>
<feature type="domain" description="N-acetyltransferase" evidence="9">
    <location>
        <begin position="30"/>
        <end position="180"/>
    </location>
</feature>
<dbReference type="Proteomes" id="UP001176517">
    <property type="component" value="Unassembled WGS sequence"/>
</dbReference>
<reference evidence="10" key="1">
    <citation type="journal article" date="2023" name="PhytoFront">
        <title>Draft Genome Resources of Seven Strains of Tilletia horrida, Causal Agent of Kernel Smut of Rice.</title>
        <authorList>
            <person name="Khanal S."/>
            <person name="Antony Babu S."/>
            <person name="Zhou X.G."/>
        </authorList>
    </citation>
    <scope>NUCLEOTIDE SEQUENCE</scope>
    <source>
        <strain evidence="10">TX6</strain>
    </source>
</reference>
<dbReference type="PANTHER" id="PTHR13355">
    <property type="entry name" value="GLUCOSAMINE 6-PHOSPHATE N-ACETYLTRANSFERASE"/>
    <property type="match status" value="1"/>
</dbReference>
<evidence type="ECO:0000259" key="9">
    <source>
        <dbReference type="PROSITE" id="PS51186"/>
    </source>
</evidence>
<evidence type="ECO:0000313" key="10">
    <source>
        <dbReference type="EMBL" id="KAK0548650.1"/>
    </source>
</evidence>
<comment type="similarity">
    <text evidence="8">Belongs to the acetyltransferase family. GNA1 subfamily.</text>
</comment>
<evidence type="ECO:0000256" key="6">
    <source>
        <dbReference type="ARBA" id="ARBA00023136"/>
    </source>
</evidence>
<dbReference type="Pfam" id="PF00583">
    <property type="entry name" value="Acetyltransf_1"/>
    <property type="match status" value="1"/>
</dbReference>
<evidence type="ECO:0000256" key="5">
    <source>
        <dbReference type="ARBA" id="ARBA00022824"/>
    </source>
</evidence>
<evidence type="ECO:0000256" key="1">
    <source>
        <dbReference type="ARBA" id="ARBA00004184"/>
    </source>
</evidence>
<keyword evidence="4 8" id="KW-0808">Transferase</keyword>
<dbReference type="PANTHER" id="PTHR13355:SF11">
    <property type="entry name" value="GLUCOSAMINE 6-PHOSPHATE N-ACETYLTRANSFERASE"/>
    <property type="match status" value="1"/>
</dbReference>
<accession>A0AAN6GN96</accession>
<dbReference type="PROSITE" id="PS51186">
    <property type="entry name" value="GNAT"/>
    <property type="match status" value="1"/>
</dbReference>
<dbReference type="SUPFAM" id="SSF55729">
    <property type="entry name" value="Acyl-CoA N-acyltransferases (Nat)"/>
    <property type="match status" value="1"/>
</dbReference>
<dbReference type="AlphaFoldDB" id="A0AAN6GN96"/>
<evidence type="ECO:0000256" key="2">
    <source>
        <dbReference type="ARBA" id="ARBA00004586"/>
    </source>
</evidence>
<keyword evidence="6" id="KW-0472">Membrane</keyword>
<comment type="pathway">
    <text evidence="8">Nucleotide-sugar biosynthesis; UDP-N-acetyl-alpha-D-glucosamine biosynthesis; N-acetyl-alpha-D-glucosamine 1-phosphate from alpha-D-glucosamine 6-phosphate (route I): step 1/2.</text>
</comment>
<comment type="catalytic activity">
    <reaction evidence="8">
        <text>D-glucosamine 6-phosphate + acetyl-CoA = N-acetyl-D-glucosamine 6-phosphate + CoA + H(+)</text>
        <dbReference type="Rhea" id="RHEA:10292"/>
        <dbReference type="ChEBI" id="CHEBI:15378"/>
        <dbReference type="ChEBI" id="CHEBI:57287"/>
        <dbReference type="ChEBI" id="CHEBI:57288"/>
        <dbReference type="ChEBI" id="CHEBI:57513"/>
        <dbReference type="ChEBI" id="CHEBI:58725"/>
        <dbReference type="EC" id="2.3.1.4"/>
    </reaction>
</comment>
<dbReference type="InterPro" id="IPR039143">
    <property type="entry name" value="GNPNAT1-like"/>
</dbReference>
<dbReference type="Gene3D" id="3.40.630.30">
    <property type="match status" value="1"/>
</dbReference>
<proteinExistence type="inferred from homology"/>
<dbReference type="GO" id="GO:0005789">
    <property type="term" value="C:endoplasmic reticulum membrane"/>
    <property type="evidence" value="ECO:0007669"/>
    <property type="project" value="UniProtKB-SubCell"/>
</dbReference>
<keyword evidence="5" id="KW-0256">Endoplasmic reticulum</keyword>
<keyword evidence="7 8" id="KW-0012">Acyltransferase</keyword>
<comment type="caution">
    <text evidence="10">The sequence shown here is derived from an EMBL/GenBank/DDBJ whole genome shotgun (WGS) entry which is preliminary data.</text>
</comment>
<evidence type="ECO:0000256" key="8">
    <source>
        <dbReference type="RuleBase" id="RU365086"/>
    </source>
</evidence>
<evidence type="ECO:0000256" key="3">
    <source>
        <dbReference type="ARBA" id="ARBA00011738"/>
    </source>
</evidence>